<feature type="transmembrane region" description="Helical" evidence="8">
    <location>
        <begin position="311"/>
        <end position="331"/>
    </location>
</feature>
<keyword evidence="5 8" id="KW-1133">Transmembrane helix</keyword>
<evidence type="ECO:0000256" key="6">
    <source>
        <dbReference type="ARBA" id="ARBA00023136"/>
    </source>
</evidence>
<proteinExistence type="predicted"/>
<feature type="transmembrane region" description="Helical" evidence="8">
    <location>
        <begin position="118"/>
        <end position="138"/>
    </location>
</feature>
<organism evidence="10 11">
    <name type="scientific">Brachybacterium aquaticum</name>
    <dbReference type="NCBI Taxonomy" id="1432564"/>
    <lineage>
        <taxon>Bacteria</taxon>
        <taxon>Bacillati</taxon>
        <taxon>Actinomycetota</taxon>
        <taxon>Actinomycetes</taxon>
        <taxon>Micrococcales</taxon>
        <taxon>Dermabacteraceae</taxon>
        <taxon>Brachybacterium</taxon>
    </lineage>
</organism>
<gene>
    <name evidence="10" type="ORF">HNR70_001955</name>
</gene>
<comment type="caution">
    <text evidence="10">The sequence shown here is derived from an EMBL/GenBank/DDBJ whole genome shotgun (WGS) entry which is preliminary data.</text>
</comment>
<evidence type="ECO:0000313" key="10">
    <source>
        <dbReference type="EMBL" id="MBB5832142.1"/>
    </source>
</evidence>
<keyword evidence="3" id="KW-1003">Cell membrane</keyword>
<evidence type="ECO:0000256" key="2">
    <source>
        <dbReference type="ARBA" id="ARBA00022448"/>
    </source>
</evidence>
<feature type="transmembrane region" description="Helical" evidence="8">
    <location>
        <begin position="27"/>
        <end position="48"/>
    </location>
</feature>
<dbReference type="SUPFAM" id="SSF103473">
    <property type="entry name" value="MFS general substrate transporter"/>
    <property type="match status" value="1"/>
</dbReference>
<dbReference type="InterPro" id="IPR020846">
    <property type="entry name" value="MFS_dom"/>
</dbReference>
<feature type="domain" description="Major facilitator superfamily (MFS) profile" evidence="9">
    <location>
        <begin position="23"/>
        <end position="435"/>
    </location>
</feature>
<keyword evidence="2" id="KW-0813">Transport</keyword>
<dbReference type="InterPro" id="IPR011701">
    <property type="entry name" value="MFS"/>
</dbReference>
<evidence type="ECO:0000313" key="11">
    <source>
        <dbReference type="Proteomes" id="UP000588158"/>
    </source>
</evidence>
<feature type="transmembrane region" description="Helical" evidence="8">
    <location>
        <begin position="60"/>
        <end position="78"/>
    </location>
</feature>
<evidence type="ECO:0000256" key="3">
    <source>
        <dbReference type="ARBA" id="ARBA00022475"/>
    </source>
</evidence>
<dbReference type="Proteomes" id="UP000588158">
    <property type="component" value="Unassembled WGS sequence"/>
</dbReference>
<evidence type="ECO:0000256" key="1">
    <source>
        <dbReference type="ARBA" id="ARBA00004651"/>
    </source>
</evidence>
<sequence length="443" mass="45223">MTSPAPAPRPRDGRTPAQVLRGLTPSVYAPSLLEFIGLAALMPVIPLLARDLGFSVPQAAALSTIFGLASFLGPIPAGRMITALGARASLVLTGCLLVVVNVLAFVLIAPALGGGGDALHRGALIGLLFVMAASTQVWQLGRQAYLGTALPPTMRARGMTLFGGVIRLGEILGPLVGAVVMTVGNMAWVFLLFAVTAAIATVMVAVFLPPGEARPSASREQSRAEGSPARRPRTEAKVRLDRAVLGRMVAVGLGISPVMMARVNRPVIVPLLGEALGLDPVWISIVFGISAALEILMVLPAGTLMDRFGRAAVAVPCALVMGVGFLLLALMGTTLEGGGTTAAVLALLVPSLLIGLGNGLGSGIVMTLGIDVSPVHGRTGYLAWWNTMLGAGRLAAPLIVTGITLVAPVAAAGAATGALCLAGGLWLARTLPRVTPSGGTRRR</sequence>
<evidence type="ECO:0000256" key="5">
    <source>
        <dbReference type="ARBA" id="ARBA00022989"/>
    </source>
</evidence>
<feature type="transmembrane region" description="Helical" evidence="8">
    <location>
        <begin position="343"/>
        <end position="370"/>
    </location>
</feature>
<feature type="transmembrane region" description="Helical" evidence="8">
    <location>
        <begin position="90"/>
        <end position="112"/>
    </location>
</feature>
<dbReference type="PRINTS" id="PR01035">
    <property type="entry name" value="TCRTETA"/>
</dbReference>
<dbReference type="Gene3D" id="1.20.1250.20">
    <property type="entry name" value="MFS general substrate transporter like domains"/>
    <property type="match status" value="2"/>
</dbReference>
<feature type="transmembrane region" description="Helical" evidence="8">
    <location>
        <begin position="281"/>
        <end position="299"/>
    </location>
</feature>
<evidence type="ECO:0000256" key="8">
    <source>
        <dbReference type="SAM" id="Phobius"/>
    </source>
</evidence>
<dbReference type="InterPro" id="IPR050171">
    <property type="entry name" value="MFS_Transporters"/>
</dbReference>
<comment type="subcellular location">
    <subcellularLocation>
        <location evidence="1">Cell membrane</location>
        <topology evidence="1">Multi-pass membrane protein</topology>
    </subcellularLocation>
</comment>
<feature type="transmembrane region" description="Helical" evidence="8">
    <location>
        <begin position="240"/>
        <end position="261"/>
    </location>
</feature>
<dbReference type="GO" id="GO:0022857">
    <property type="term" value="F:transmembrane transporter activity"/>
    <property type="evidence" value="ECO:0007669"/>
    <property type="project" value="InterPro"/>
</dbReference>
<dbReference type="InterPro" id="IPR001958">
    <property type="entry name" value="Tet-R_TetA/multi-R_MdtG-like"/>
</dbReference>
<dbReference type="RefSeq" id="WP_312857629.1">
    <property type="nucleotide sequence ID" value="NZ_JACHLZ010000001.1"/>
</dbReference>
<accession>A0A841AFV5</accession>
<name>A0A841AFV5_9MICO</name>
<dbReference type="AlphaFoldDB" id="A0A841AFV5"/>
<dbReference type="PANTHER" id="PTHR23517:SF3">
    <property type="entry name" value="INTEGRAL MEMBRANE TRANSPORT PROTEIN"/>
    <property type="match status" value="1"/>
</dbReference>
<evidence type="ECO:0000256" key="7">
    <source>
        <dbReference type="SAM" id="MobiDB-lite"/>
    </source>
</evidence>
<feature type="transmembrane region" description="Helical" evidence="8">
    <location>
        <begin position="187"/>
        <end position="208"/>
    </location>
</feature>
<evidence type="ECO:0000256" key="4">
    <source>
        <dbReference type="ARBA" id="ARBA00022692"/>
    </source>
</evidence>
<feature type="region of interest" description="Disordered" evidence="7">
    <location>
        <begin position="212"/>
        <end position="235"/>
    </location>
</feature>
<feature type="transmembrane region" description="Helical" evidence="8">
    <location>
        <begin position="382"/>
        <end position="400"/>
    </location>
</feature>
<feature type="transmembrane region" description="Helical" evidence="8">
    <location>
        <begin position="406"/>
        <end position="428"/>
    </location>
</feature>
<feature type="transmembrane region" description="Helical" evidence="8">
    <location>
        <begin position="159"/>
        <end position="181"/>
    </location>
</feature>
<keyword evidence="6 8" id="KW-0472">Membrane</keyword>
<keyword evidence="11" id="KW-1185">Reference proteome</keyword>
<dbReference type="PANTHER" id="PTHR23517">
    <property type="entry name" value="RESISTANCE PROTEIN MDTM, PUTATIVE-RELATED-RELATED"/>
    <property type="match status" value="1"/>
</dbReference>
<dbReference type="Pfam" id="PF07690">
    <property type="entry name" value="MFS_1"/>
    <property type="match status" value="2"/>
</dbReference>
<dbReference type="GO" id="GO:0005886">
    <property type="term" value="C:plasma membrane"/>
    <property type="evidence" value="ECO:0007669"/>
    <property type="project" value="UniProtKB-SubCell"/>
</dbReference>
<keyword evidence="4 8" id="KW-0812">Transmembrane</keyword>
<dbReference type="EMBL" id="JACHLZ010000001">
    <property type="protein sequence ID" value="MBB5832142.1"/>
    <property type="molecule type" value="Genomic_DNA"/>
</dbReference>
<dbReference type="InterPro" id="IPR036259">
    <property type="entry name" value="MFS_trans_sf"/>
</dbReference>
<protein>
    <submittedName>
        <fullName evidence="10">MFS family permease</fullName>
    </submittedName>
</protein>
<reference evidence="10 11" key="1">
    <citation type="submission" date="2020-08" db="EMBL/GenBank/DDBJ databases">
        <title>Sequencing the genomes of 1000 actinobacteria strains.</title>
        <authorList>
            <person name="Klenk H.-P."/>
        </authorList>
    </citation>
    <scope>NUCLEOTIDE SEQUENCE [LARGE SCALE GENOMIC DNA]</scope>
    <source>
        <strain evidence="10 11">DSM 28796</strain>
    </source>
</reference>
<dbReference type="PROSITE" id="PS50850">
    <property type="entry name" value="MFS"/>
    <property type="match status" value="1"/>
</dbReference>
<evidence type="ECO:0000259" key="9">
    <source>
        <dbReference type="PROSITE" id="PS50850"/>
    </source>
</evidence>